<dbReference type="PANTHER" id="PTHR13116:SF5">
    <property type="entry name" value="ER MEMBRANE PROTEIN COMPLEX SUBUNIT 3"/>
    <property type="match status" value="1"/>
</dbReference>
<evidence type="ECO:0000256" key="6">
    <source>
        <dbReference type="ARBA" id="ARBA00023136"/>
    </source>
</evidence>
<dbReference type="Pfam" id="PF01956">
    <property type="entry name" value="EMC3_TMCO1"/>
    <property type="match status" value="1"/>
</dbReference>
<dbReference type="AlphaFoldDB" id="A0A8C4X2R5"/>
<evidence type="ECO:0000256" key="2">
    <source>
        <dbReference type="ARBA" id="ARBA00005376"/>
    </source>
</evidence>
<reference evidence="8" key="3">
    <citation type="submission" date="2025-09" db="UniProtKB">
        <authorList>
            <consortium name="Ensembl"/>
        </authorList>
    </citation>
    <scope>IDENTIFICATION</scope>
</reference>
<keyword evidence="9" id="KW-1185">Reference proteome</keyword>
<dbReference type="GO" id="GO:0034975">
    <property type="term" value="P:protein folding in endoplasmic reticulum"/>
    <property type="evidence" value="ECO:0007669"/>
    <property type="project" value="TreeGrafter"/>
</dbReference>
<evidence type="ECO:0000313" key="8">
    <source>
        <dbReference type="Ensembl" id="ENSECRP00000001193.1"/>
    </source>
</evidence>
<dbReference type="PANTHER" id="PTHR13116">
    <property type="entry name" value="ER MEMBRANE PROTEIN COMPLEX SUBUNIT 3"/>
    <property type="match status" value="1"/>
</dbReference>
<keyword evidence="6 7" id="KW-0472">Membrane</keyword>
<evidence type="ECO:0000256" key="1">
    <source>
        <dbReference type="ARBA" id="ARBA00004141"/>
    </source>
</evidence>
<dbReference type="GO" id="GO:0072546">
    <property type="term" value="C:EMC complex"/>
    <property type="evidence" value="ECO:0007669"/>
    <property type="project" value="TreeGrafter"/>
</dbReference>
<reference evidence="8" key="1">
    <citation type="submission" date="2021-06" db="EMBL/GenBank/DDBJ databases">
        <authorList>
            <consortium name="Wellcome Sanger Institute Data Sharing"/>
        </authorList>
    </citation>
    <scope>NUCLEOTIDE SEQUENCE [LARGE SCALE GENOMIC DNA]</scope>
</reference>
<sequence length="142" mass="16619">MAELELFLDSNICLWVILPIVFIRFFVRVIHHYVSILLQSDKKLKVSDSQVLIRTFVTTKVPFPLTLRFKAMLQPGIELLSLDGPWVSSAFQCLLNMFGLRKVLQLTETQEVVERQERYSNTANKHLSLFQKFKLCSMTRQR</sequence>
<accession>A0A8C4X2R5</accession>
<reference evidence="8" key="2">
    <citation type="submission" date="2025-08" db="UniProtKB">
        <authorList>
            <consortium name="Ensembl"/>
        </authorList>
    </citation>
    <scope>IDENTIFICATION</scope>
</reference>
<feature type="transmembrane region" description="Helical" evidence="7">
    <location>
        <begin position="6"/>
        <end position="27"/>
    </location>
</feature>
<keyword evidence="4 7" id="KW-0812">Transmembrane</keyword>
<evidence type="ECO:0000256" key="7">
    <source>
        <dbReference type="SAM" id="Phobius"/>
    </source>
</evidence>
<comment type="similarity">
    <text evidence="2">Belongs to the EMC3 family.</text>
</comment>
<dbReference type="InterPro" id="IPR008568">
    <property type="entry name" value="EMC3"/>
</dbReference>
<comment type="subcellular location">
    <subcellularLocation>
        <location evidence="1">Membrane</location>
        <topology evidence="1">Multi-pass membrane protein</topology>
    </subcellularLocation>
</comment>
<evidence type="ECO:0000256" key="5">
    <source>
        <dbReference type="ARBA" id="ARBA00022989"/>
    </source>
</evidence>
<proteinExistence type="inferred from homology"/>
<protein>
    <recommendedName>
        <fullName evidence="3">ER membrane protein complex subunit 3</fullName>
    </recommendedName>
</protein>
<dbReference type="Ensembl" id="ENSECRT00000001216.1">
    <property type="protein sequence ID" value="ENSECRP00000001193.1"/>
    <property type="gene ID" value="ENSECRG00000000831.1"/>
</dbReference>
<evidence type="ECO:0000256" key="3">
    <source>
        <dbReference type="ARBA" id="ARBA00020822"/>
    </source>
</evidence>
<dbReference type="InterPro" id="IPR002809">
    <property type="entry name" value="EMC3/TMCO1"/>
</dbReference>
<keyword evidence="5 7" id="KW-1133">Transmembrane helix</keyword>
<organism evidence="8 9">
    <name type="scientific">Erpetoichthys calabaricus</name>
    <name type="common">Rope fish</name>
    <name type="synonym">Calamoichthys calabaricus</name>
    <dbReference type="NCBI Taxonomy" id="27687"/>
    <lineage>
        <taxon>Eukaryota</taxon>
        <taxon>Metazoa</taxon>
        <taxon>Chordata</taxon>
        <taxon>Craniata</taxon>
        <taxon>Vertebrata</taxon>
        <taxon>Euteleostomi</taxon>
        <taxon>Actinopterygii</taxon>
        <taxon>Polypteriformes</taxon>
        <taxon>Polypteridae</taxon>
        <taxon>Erpetoichthys</taxon>
    </lineage>
</organism>
<evidence type="ECO:0000313" key="9">
    <source>
        <dbReference type="Proteomes" id="UP000694620"/>
    </source>
</evidence>
<name>A0A8C4X2R5_ERPCA</name>
<evidence type="ECO:0000256" key="4">
    <source>
        <dbReference type="ARBA" id="ARBA00022692"/>
    </source>
</evidence>
<dbReference type="Proteomes" id="UP000694620">
    <property type="component" value="Chromosome 4"/>
</dbReference>